<dbReference type="Proteomes" id="UP000002215">
    <property type="component" value="Chromosome"/>
</dbReference>
<organism evidence="1 2">
    <name type="scientific">Chitinophaga pinensis (strain ATCC 43595 / DSM 2588 / LMG 13176 / NBRC 15968 / NCIMB 11800 / UQM 2034)</name>
    <dbReference type="NCBI Taxonomy" id="485918"/>
    <lineage>
        <taxon>Bacteria</taxon>
        <taxon>Pseudomonadati</taxon>
        <taxon>Bacteroidota</taxon>
        <taxon>Chitinophagia</taxon>
        <taxon>Chitinophagales</taxon>
        <taxon>Chitinophagaceae</taxon>
        <taxon>Chitinophaga</taxon>
    </lineage>
</organism>
<dbReference type="KEGG" id="cpi:Cpin_6340"/>
<name>A0A979GAR3_CHIPD</name>
<evidence type="ECO:0000313" key="1">
    <source>
        <dbReference type="EMBL" id="ACU63745.1"/>
    </source>
</evidence>
<reference evidence="2" key="1">
    <citation type="submission" date="2009-08" db="EMBL/GenBank/DDBJ databases">
        <title>The complete genome of Chitinophaga pinensis DSM 2588.</title>
        <authorList>
            <consortium name="US DOE Joint Genome Institute (JGI-PGF)"/>
            <person name="Lucas S."/>
            <person name="Copeland A."/>
            <person name="Lapidus A."/>
            <person name="Glavina del Rio T."/>
            <person name="Dalin E."/>
            <person name="Tice H."/>
            <person name="Bruce D."/>
            <person name="Goodwin L."/>
            <person name="Pitluck S."/>
            <person name="Kyrpides N."/>
            <person name="Mavromatis K."/>
            <person name="Ivanova N."/>
            <person name="Mikhailova N."/>
            <person name="Sims D."/>
            <person name="Meinche L."/>
            <person name="Brettin T."/>
            <person name="Detter J.C."/>
            <person name="Han C."/>
            <person name="Larimer F."/>
            <person name="Land M."/>
            <person name="Hauser L."/>
            <person name="Markowitz V."/>
            <person name="Cheng J.-F."/>
            <person name="Hugenholtz P."/>
            <person name="Woyke T."/>
            <person name="Wu D."/>
            <person name="Spring S."/>
            <person name="Klenk H.-P."/>
            <person name="Eisen J.A."/>
        </authorList>
    </citation>
    <scope>NUCLEOTIDE SEQUENCE [LARGE SCALE GENOMIC DNA]</scope>
    <source>
        <strain evidence="2">ATCC 43595 / DSM 2588 / LMG 13176 / NBRC 15968 / NCIMB 11800 / UQM 2034</strain>
    </source>
</reference>
<protein>
    <submittedName>
        <fullName evidence="1">Uncharacterized protein</fullName>
    </submittedName>
</protein>
<evidence type="ECO:0000313" key="2">
    <source>
        <dbReference type="Proteomes" id="UP000002215"/>
    </source>
</evidence>
<dbReference type="EMBL" id="CP001699">
    <property type="protein sequence ID" value="ACU63745.1"/>
    <property type="molecule type" value="Genomic_DNA"/>
</dbReference>
<dbReference type="RefSeq" id="WP_012793910.1">
    <property type="nucleotide sequence ID" value="NC_013132.1"/>
</dbReference>
<gene>
    <name evidence="1" type="ordered locus">Cpin_6340</name>
</gene>
<reference evidence="1 2" key="2">
    <citation type="journal article" date="2010" name="Stand. Genomic Sci.">
        <title>Complete genome sequence of Chitinophaga pinensis type strain (UQM 2034).</title>
        <authorList>
            <person name="Glavina Del Rio T."/>
            <person name="Abt B."/>
            <person name="Spring S."/>
            <person name="Lapidus A."/>
            <person name="Nolan M."/>
            <person name="Tice H."/>
            <person name="Copeland A."/>
            <person name="Cheng J.F."/>
            <person name="Chen F."/>
            <person name="Bruce D."/>
            <person name="Goodwin L."/>
            <person name="Pitluck S."/>
            <person name="Ivanova N."/>
            <person name="Mavromatis K."/>
            <person name="Mikhailova N."/>
            <person name="Pati A."/>
            <person name="Chen A."/>
            <person name="Palaniappan K."/>
            <person name="Land M."/>
            <person name="Hauser L."/>
            <person name="Chang Y.J."/>
            <person name="Jeffries C.D."/>
            <person name="Chain P."/>
            <person name="Saunders E."/>
            <person name="Detter J.C."/>
            <person name="Brettin T."/>
            <person name="Rohde M."/>
            <person name="Goker M."/>
            <person name="Bristow J."/>
            <person name="Eisen J.A."/>
            <person name="Markowitz V."/>
            <person name="Hugenholtz P."/>
            <person name="Kyrpides N.C."/>
            <person name="Klenk H.P."/>
            <person name="Lucas S."/>
        </authorList>
    </citation>
    <scope>NUCLEOTIDE SEQUENCE [LARGE SCALE GENOMIC DNA]</scope>
    <source>
        <strain evidence="2">ATCC 43595 / DSM 2588 / LMG 13176 / NBRC 15968 / NCIMB 11800 / UQM 2034</strain>
    </source>
</reference>
<dbReference type="AlphaFoldDB" id="A0A979GAR3"/>
<sequence>MRASKAELHTLLEKYVIIKHNTYWAAIEHDGRYRYHPRFGHVGYVIAIVGFSKVRVVFDDGDCETFPIERVFYLREIDDIFIDIFGNEFALIRRHGEKNVLMLRAIYHAAENRHDKVALRMAYKSIYVYRFLTTLNLPRRFLGPVQMIGEMGYDDDGMFRIKAYR</sequence>
<proteinExistence type="predicted"/>
<accession>A0A979GAR3</accession>